<name>A0ABW5Q852_9BACI</name>
<evidence type="ECO:0000256" key="3">
    <source>
        <dbReference type="ARBA" id="ARBA00023015"/>
    </source>
</evidence>
<accession>A0ABW5Q852</accession>
<dbReference type="Pfam" id="PF02629">
    <property type="entry name" value="CoA_binding"/>
    <property type="match status" value="1"/>
</dbReference>
<keyword evidence="5 7" id="KW-0238">DNA-binding</keyword>
<dbReference type="SUPFAM" id="SSF46785">
    <property type="entry name" value="Winged helix' DNA-binding domain"/>
    <property type="match status" value="1"/>
</dbReference>
<keyword evidence="1 7" id="KW-0963">Cytoplasm</keyword>
<gene>
    <name evidence="7" type="primary">rex</name>
    <name evidence="9" type="ORF">ACFSW4_03970</name>
</gene>
<evidence type="ECO:0000256" key="5">
    <source>
        <dbReference type="ARBA" id="ARBA00023125"/>
    </source>
</evidence>
<dbReference type="NCBIfam" id="NF003996">
    <property type="entry name" value="PRK05472.2-5"/>
    <property type="match status" value="1"/>
</dbReference>
<reference evidence="10" key="1">
    <citation type="journal article" date="2019" name="Int. J. Syst. Evol. Microbiol.">
        <title>The Global Catalogue of Microorganisms (GCM) 10K type strain sequencing project: providing services to taxonomists for standard genome sequencing and annotation.</title>
        <authorList>
            <consortium name="The Broad Institute Genomics Platform"/>
            <consortium name="The Broad Institute Genome Sequencing Center for Infectious Disease"/>
            <person name="Wu L."/>
            <person name="Ma J."/>
        </authorList>
    </citation>
    <scope>NUCLEOTIDE SEQUENCE [LARGE SCALE GENOMIC DNA]</scope>
    <source>
        <strain evidence="10">TISTR 1571</strain>
    </source>
</reference>
<dbReference type="InterPro" id="IPR003781">
    <property type="entry name" value="CoA-bd"/>
</dbReference>
<sequence length="210" mass="23846">MSEEKIPQATAKRLPLYYRHLNLLHNQGKTRISSRELSELIKVDSATIRKDFSYFGELGRKGYGYDIAHLLQFFRKLLDQDEVASVALVGVGNLGTALLHYNFMKKGNTRVEMAFDTNHSKIGSEISEVPIFHVDDLEKEIKRKGIKVAILTVPARVSQQVTDRLVDCGIEGILNFTPSRLTVPDHVRVHHIDLSIELQTLVYFLKQSSE</sequence>
<dbReference type="NCBIfam" id="NF003989">
    <property type="entry name" value="PRK05472.1-3"/>
    <property type="match status" value="1"/>
</dbReference>
<evidence type="ECO:0000256" key="4">
    <source>
        <dbReference type="ARBA" id="ARBA00023027"/>
    </source>
</evidence>
<comment type="similarity">
    <text evidence="7">Belongs to the transcriptional regulatory Rex family.</text>
</comment>
<protein>
    <recommendedName>
        <fullName evidence="7">Redox-sensing transcriptional repressor Rex</fullName>
    </recommendedName>
</protein>
<evidence type="ECO:0000256" key="7">
    <source>
        <dbReference type="HAMAP-Rule" id="MF_01131"/>
    </source>
</evidence>
<evidence type="ECO:0000259" key="8">
    <source>
        <dbReference type="SMART" id="SM00881"/>
    </source>
</evidence>
<dbReference type="InterPro" id="IPR036390">
    <property type="entry name" value="WH_DNA-bd_sf"/>
</dbReference>
<feature type="binding site" evidence="7">
    <location>
        <begin position="90"/>
        <end position="95"/>
    </location>
    <ligand>
        <name>NAD(+)</name>
        <dbReference type="ChEBI" id="CHEBI:57540"/>
    </ligand>
</feature>
<dbReference type="NCBIfam" id="NF003995">
    <property type="entry name" value="PRK05472.2-4"/>
    <property type="match status" value="1"/>
</dbReference>
<dbReference type="SMART" id="SM00881">
    <property type="entry name" value="CoA_binding"/>
    <property type="match status" value="1"/>
</dbReference>
<feature type="domain" description="CoA-binding" evidence="8">
    <location>
        <begin position="79"/>
        <end position="180"/>
    </location>
</feature>
<dbReference type="NCBIfam" id="NF003991">
    <property type="entry name" value="PRK05472.1-5"/>
    <property type="match status" value="1"/>
</dbReference>
<dbReference type="Gene3D" id="3.40.50.720">
    <property type="entry name" value="NAD(P)-binding Rossmann-like Domain"/>
    <property type="match status" value="1"/>
</dbReference>
<comment type="function">
    <text evidence="7">Modulates transcription in response to changes in cellular NADH/NAD(+) redox state.</text>
</comment>
<keyword evidence="4 7" id="KW-0520">NAD</keyword>
<keyword evidence="3 7" id="KW-0805">Transcription regulation</keyword>
<comment type="subcellular location">
    <subcellularLocation>
        <location evidence="7">Cytoplasm</location>
    </subcellularLocation>
</comment>
<dbReference type="PANTHER" id="PTHR35786:SF1">
    <property type="entry name" value="REDOX-SENSING TRANSCRIPTIONAL REPRESSOR REX 1"/>
    <property type="match status" value="1"/>
</dbReference>
<dbReference type="Pfam" id="PF06971">
    <property type="entry name" value="Put_DNA-bind_N"/>
    <property type="match status" value="1"/>
</dbReference>
<dbReference type="Proteomes" id="UP001597452">
    <property type="component" value="Unassembled WGS sequence"/>
</dbReference>
<dbReference type="NCBIfam" id="NF003994">
    <property type="entry name" value="PRK05472.2-3"/>
    <property type="match status" value="1"/>
</dbReference>
<proteinExistence type="inferred from homology"/>
<feature type="DNA-binding region" description="H-T-H motif" evidence="7">
    <location>
        <begin position="16"/>
        <end position="55"/>
    </location>
</feature>
<dbReference type="InterPro" id="IPR009718">
    <property type="entry name" value="Rex_DNA-bd_C_dom"/>
</dbReference>
<comment type="caution">
    <text evidence="9">The sequence shown here is derived from an EMBL/GenBank/DDBJ whole genome shotgun (WGS) entry which is preliminary data.</text>
</comment>
<dbReference type="RefSeq" id="WP_054752678.1">
    <property type="nucleotide sequence ID" value="NZ_JBHUMZ010000013.1"/>
</dbReference>
<evidence type="ECO:0000256" key="2">
    <source>
        <dbReference type="ARBA" id="ARBA00022491"/>
    </source>
</evidence>
<organism evidence="9 10">
    <name type="scientific">Piscibacillus salipiscarius</name>
    <dbReference type="NCBI Taxonomy" id="299480"/>
    <lineage>
        <taxon>Bacteria</taxon>
        <taxon>Bacillati</taxon>
        <taxon>Bacillota</taxon>
        <taxon>Bacilli</taxon>
        <taxon>Bacillales</taxon>
        <taxon>Bacillaceae</taxon>
        <taxon>Piscibacillus</taxon>
    </lineage>
</organism>
<dbReference type="InterPro" id="IPR036388">
    <property type="entry name" value="WH-like_DNA-bd_sf"/>
</dbReference>
<dbReference type="InterPro" id="IPR036291">
    <property type="entry name" value="NAD(P)-bd_dom_sf"/>
</dbReference>
<dbReference type="InterPro" id="IPR058203">
    <property type="entry name" value="Rex_bacilli-type"/>
</dbReference>
<evidence type="ECO:0000256" key="6">
    <source>
        <dbReference type="ARBA" id="ARBA00023163"/>
    </source>
</evidence>
<dbReference type="SUPFAM" id="SSF51735">
    <property type="entry name" value="NAD(P)-binding Rossmann-fold domains"/>
    <property type="match status" value="1"/>
</dbReference>
<keyword evidence="2 7" id="KW-0678">Repressor</keyword>
<keyword evidence="10" id="KW-1185">Reference proteome</keyword>
<comment type="subunit">
    <text evidence="7">Homodimer.</text>
</comment>
<evidence type="ECO:0000313" key="9">
    <source>
        <dbReference type="EMBL" id="MFD2638024.1"/>
    </source>
</evidence>
<dbReference type="InterPro" id="IPR022876">
    <property type="entry name" value="Tscrpt_rep_Rex"/>
</dbReference>
<dbReference type="Gene3D" id="1.10.10.10">
    <property type="entry name" value="Winged helix-like DNA-binding domain superfamily/Winged helix DNA-binding domain"/>
    <property type="match status" value="1"/>
</dbReference>
<dbReference type="EMBL" id="JBHUMZ010000013">
    <property type="protein sequence ID" value="MFD2638024.1"/>
    <property type="molecule type" value="Genomic_DNA"/>
</dbReference>
<evidence type="ECO:0000256" key="1">
    <source>
        <dbReference type="ARBA" id="ARBA00022490"/>
    </source>
</evidence>
<keyword evidence="6 7" id="KW-0804">Transcription</keyword>
<dbReference type="HAMAP" id="MF_01131">
    <property type="entry name" value="Rex"/>
    <property type="match status" value="1"/>
</dbReference>
<dbReference type="PANTHER" id="PTHR35786">
    <property type="entry name" value="REDOX-SENSING TRANSCRIPTIONAL REPRESSOR REX"/>
    <property type="match status" value="1"/>
</dbReference>
<evidence type="ECO:0000313" key="10">
    <source>
        <dbReference type="Proteomes" id="UP001597452"/>
    </source>
</evidence>